<reference evidence="2 3" key="1">
    <citation type="submission" date="2016-10" db="EMBL/GenBank/DDBJ databases">
        <authorList>
            <person name="Varghese N."/>
            <person name="Submissions S."/>
        </authorList>
    </citation>
    <scope>NUCLEOTIDE SEQUENCE [LARGE SCALE GENOMIC DNA]</scope>
    <source>
        <strain evidence="2 3">IAM 15147</strain>
    </source>
</reference>
<name>A0AA94L033_9MICO</name>
<feature type="region of interest" description="Disordered" evidence="1">
    <location>
        <begin position="384"/>
        <end position="426"/>
    </location>
</feature>
<sequence>MTTLPEVHGVYRKWLGSDYDTQALDAVLATAACERLDGDPVWMLVISGSGNAKTETVGALAGVDATIVSTIASEGALLSATSTRERSADATGGLLRKVGDRGIVVIKDVTSILSMSGDQRASVLGALREVYDGSWFRNVGTDGGQTLDWHGRLVLVGAVTTAWDKAHAVISSMGDRFVLVRMDSTVGRQAAGRQAIGNTGHETQMRAELADAVAGVMDTMNPHGITMTADETDTLLAAADLVTLARTAVERDYRGDVIDAHAPEMPTRFAKQLAQIVRGAVSLGMSRPDALRLAVRCARDSVPPIRLRIIDDIAANPGASTADVRKRLGMPRATVDRELQALNMLEVLSVDETDGHNGGREVTIWTYTLRDGIDPDALAPKVMPDSAVPTQTTTNDAPDSVPETAVPTQPLDKRAGSLGAPTAESGTNPRCRICGQSMHPAIAAESTTHPGCEVAA</sequence>
<evidence type="ECO:0000313" key="3">
    <source>
        <dbReference type="Proteomes" id="UP000198506"/>
    </source>
</evidence>
<feature type="compositionally biased region" description="Polar residues" evidence="1">
    <location>
        <begin position="388"/>
        <end position="397"/>
    </location>
</feature>
<evidence type="ECO:0000256" key="1">
    <source>
        <dbReference type="SAM" id="MobiDB-lite"/>
    </source>
</evidence>
<dbReference type="AlphaFoldDB" id="A0AA94L033"/>
<accession>A0AA94L033</accession>
<keyword evidence="3" id="KW-1185">Reference proteome</keyword>
<dbReference type="Proteomes" id="UP000198506">
    <property type="component" value="Unassembled WGS sequence"/>
</dbReference>
<evidence type="ECO:0000313" key="2">
    <source>
        <dbReference type="EMBL" id="SFS15697.1"/>
    </source>
</evidence>
<gene>
    <name evidence="2" type="ORF">SAMN04487783_2105</name>
</gene>
<protein>
    <submittedName>
        <fullName evidence="2">Uncharacterized protein</fullName>
    </submittedName>
</protein>
<dbReference type="EMBL" id="FOZN01000003">
    <property type="protein sequence ID" value="SFS15697.1"/>
    <property type="molecule type" value="Genomic_DNA"/>
</dbReference>
<organism evidence="2 3">
    <name type="scientific">Agrococcus baldri</name>
    <dbReference type="NCBI Taxonomy" id="153730"/>
    <lineage>
        <taxon>Bacteria</taxon>
        <taxon>Bacillati</taxon>
        <taxon>Actinomycetota</taxon>
        <taxon>Actinomycetes</taxon>
        <taxon>Micrococcales</taxon>
        <taxon>Microbacteriaceae</taxon>
        <taxon>Agrococcus</taxon>
    </lineage>
</organism>
<comment type="caution">
    <text evidence="2">The sequence shown here is derived from an EMBL/GenBank/DDBJ whole genome shotgun (WGS) entry which is preliminary data.</text>
</comment>
<proteinExistence type="predicted"/>